<sequence>MSTSANSGIAMRAGLDVADLDVYVESLGNFRSGEEYSIQSLLPRLEQAGMTVRVLDRPAREHLAPAALLHIDLTDVPHPYHDIARRYARTINGDALSIHRQLYSSLRIGAGDGHSGPVIVKTVLNSRGRPELRWRQYRNGWTRAMHFVRKTADPGYKERLCPRYRVYDTLAQVPPETWGDERLMVEKFAFDSLDLPIVKHRYMFLLGAEVNMRQTYNDVLCKGSEIISNEIGGAVPPEVRAVRERLRLDFGAIDYFIVDGKGIVVDANKTVGSNPEWLKKNRFRQEFNDRMVEALIEFVRG</sequence>
<dbReference type="Proteomes" id="UP001464387">
    <property type="component" value="Unassembled WGS sequence"/>
</dbReference>
<evidence type="ECO:0000313" key="1">
    <source>
        <dbReference type="EMBL" id="MER8934661.1"/>
    </source>
</evidence>
<evidence type="ECO:0000313" key="2">
    <source>
        <dbReference type="Proteomes" id="UP001464387"/>
    </source>
</evidence>
<name>A0ABV1YHL8_9HYPH</name>
<dbReference type="RefSeq" id="WP_287387618.1">
    <property type="nucleotide sequence ID" value="NZ_JAMYMY010000024.1"/>
</dbReference>
<accession>A0ABV1YHL8</accession>
<proteinExistence type="predicted"/>
<gene>
    <name evidence="1" type="ORF">NKI33_16980</name>
</gene>
<evidence type="ECO:0008006" key="3">
    <source>
        <dbReference type="Google" id="ProtNLM"/>
    </source>
</evidence>
<protein>
    <recommendedName>
        <fullName evidence="3">ATP-grasp domain-containing protein</fullName>
    </recommendedName>
</protein>
<keyword evidence="2" id="KW-1185">Reference proteome</keyword>
<organism evidence="1 2">
    <name type="scientific">Mesorhizobium opportunistum</name>
    <dbReference type="NCBI Taxonomy" id="593909"/>
    <lineage>
        <taxon>Bacteria</taxon>
        <taxon>Pseudomonadati</taxon>
        <taxon>Pseudomonadota</taxon>
        <taxon>Alphaproteobacteria</taxon>
        <taxon>Hyphomicrobiales</taxon>
        <taxon>Phyllobacteriaceae</taxon>
        <taxon>Mesorhizobium</taxon>
    </lineage>
</organism>
<dbReference type="EMBL" id="JAMYPJ010000023">
    <property type="protein sequence ID" value="MER8934661.1"/>
    <property type="molecule type" value="Genomic_DNA"/>
</dbReference>
<reference evidence="1 2" key="1">
    <citation type="journal article" date="2024" name="Proc. Natl. Acad. Sci. U.S.A.">
        <title>The evolutionary genomics of adaptation to stress in wild rhizobium bacteria.</title>
        <authorList>
            <person name="Kehlet-Delgado H."/>
            <person name="Montoya A.P."/>
            <person name="Jensen K.T."/>
            <person name="Wendlandt C.E."/>
            <person name="Dexheimer C."/>
            <person name="Roberts M."/>
            <person name="Torres Martinez L."/>
            <person name="Friesen M.L."/>
            <person name="Griffitts J.S."/>
            <person name="Porter S.S."/>
        </authorList>
    </citation>
    <scope>NUCLEOTIDE SEQUENCE [LARGE SCALE GENOMIC DNA]</scope>
    <source>
        <strain evidence="1 2">M0729</strain>
    </source>
</reference>
<comment type="caution">
    <text evidence="1">The sequence shown here is derived from an EMBL/GenBank/DDBJ whole genome shotgun (WGS) entry which is preliminary data.</text>
</comment>